<name>A0A5J4KX99_9CHLR</name>
<comment type="caution">
    <text evidence="3">The sequence shown here is derived from an EMBL/GenBank/DDBJ whole genome shotgun (WGS) entry which is preliminary data.</text>
</comment>
<dbReference type="AlphaFoldDB" id="A0A5J4KX99"/>
<feature type="transmembrane region" description="Helical" evidence="2">
    <location>
        <begin position="33"/>
        <end position="52"/>
    </location>
</feature>
<evidence type="ECO:0000313" key="3">
    <source>
        <dbReference type="EMBL" id="GER91170.1"/>
    </source>
</evidence>
<evidence type="ECO:0000256" key="2">
    <source>
        <dbReference type="SAM" id="Phobius"/>
    </source>
</evidence>
<evidence type="ECO:0000313" key="4">
    <source>
        <dbReference type="Proteomes" id="UP000326912"/>
    </source>
</evidence>
<accession>A0A5J4KX99</accession>
<gene>
    <name evidence="3" type="ORF">KDW_53320</name>
</gene>
<proteinExistence type="predicted"/>
<evidence type="ECO:0008006" key="5">
    <source>
        <dbReference type="Google" id="ProtNLM"/>
    </source>
</evidence>
<dbReference type="RefSeq" id="WP_151758840.1">
    <property type="nucleotide sequence ID" value="NZ_BKZW01000003.1"/>
</dbReference>
<keyword evidence="2" id="KW-1133">Transmembrane helix</keyword>
<organism evidence="3 4">
    <name type="scientific">Dictyobacter vulcani</name>
    <dbReference type="NCBI Taxonomy" id="2607529"/>
    <lineage>
        <taxon>Bacteria</taxon>
        <taxon>Bacillati</taxon>
        <taxon>Chloroflexota</taxon>
        <taxon>Ktedonobacteria</taxon>
        <taxon>Ktedonobacterales</taxon>
        <taxon>Dictyobacteraceae</taxon>
        <taxon>Dictyobacter</taxon>
    </lineage>
</organism>
<keyword evidence="4" id="KW-1185">Reference proteome</keyword>
<keyword evidence="2" id="KW-0472">Membrane</keyword>
<feature type="compositionally biased region" description="Basic and acidic residues" evidence="1">
    <location>
        <begin position="98"/>
        <end position="108"/>
    </location>
</feature>
<reference evidence="3 4" key="1">
    <citation type="submission" date="2019-10" db="EMBL/GenBank/DDBJ databases">
        <title>Dictyobacter vulcani sp. nov., within the class Ktedonobacteria, isolated from soil of volcanic Mt. Zao.</title>
        <authorList>
            <person name="Zheng Y."/>
            <person name="Wang C.M."/>
            <person name="Sakai Y."/>
            <person name="Abe K."/>
            <person name="Yokota A."/>
            <person name="Yabe S."/>
        </authorList>
    </citation>
    <scope>NUCLEOTIDE SEQUENCE [LARGE SCALE GENOMIC DNA]</scope>
    <source>
        <strain evidence="3 4">W12</strain>
    </source>
</reference>
<dbReference type="Proteomes" id="UP000326912">
    <property type="component" value="Unassembled WGS sequence"/>
</dbReference>
<feature type="region of interest" description="Disordered" evidence="1">
    <location>
        <begin position="64"/>
        <end position="108"/>
    </location>
</feature>
<evidence type="ECO:0000256" key="1">
    <source>
        <dbReference type="SAM" id="MobiDB-lite"/>
    </source>
</evidence>
<dbReference type="EMBL" id="BKZW01000003">
    <property type="protein sequence ID" value="GER91170.1"/>
    <property type="molecule type" value="Genomic_DNA"/>
</dbReference>
<protein>
    <recommendedName>
        <fullName evidence="5">DUF1490 domain-containing protein</fullName>
    </recommendedName>
</protein>
<sequence>MEFEDFVEPEIAVTAAVTAALCSPRARKVMRKGLVYGVAGILTAGNVATAFANSIRQGVKQAEGAAVHADEETPYSAQRKEAGMKPEMVTTSAQKTTTKTEKAGGKPA</sequence>
<keyword evidence="2" id="KW-0812">Transmembrane</keyword>